<dbReference type="AlphaFoldDB" id="A0AAV5D985"/>
<reference evidence="8" key="2">
    <citation type="submission" date="2021-12" db="EMBL/GenBank/DDBJ databases">
        <title>Resequencing data analysis of finger millet.</title>
        <authorList>
            <person name="Hatakeyama M."/>
            <person name="Aluri S."/>
            <person name="Balachadran M.T."/>
            <person name="Sivarajan S.R."/>
            <person name="Poveda L."/>
            <person name="Shimizu-Inatsugi R."/>
            <person name="Schlapbach R."/>
            <person name="Sreeman S.M."/>
            <person name="Shimizu K.K."/>
        </authorList>
    </citation>
    <scope>NUCLEOTIDE SEQUENCE</scope>
</reference>
<evidence type="ECO:0000256" key="5">
    <source>
        <dbReference type="ARBA" id="ARBA00023136"/>
    </source>
</evidence>
<dbReference type="PANTHER" id="PTHR47042">
    <property type="entry name" value="C2 DOMAIN-CONTAINING PROTEIN-LIKE"/>
    <property type="match status" value="1"/>
</dbReference>
<reference evidence="8" key="1">
    <citation type="journal article" date="2018" name="DNA Res.">
        <title>Multiple hybrid de novo genome assembly of finger millet, an orphan allotetraploid crop.</title>
        <authorList>
            <person name="Hatakeyama M."/>
            <person name="Aluri S."/>
            <person name="Balachadran M.T."/>
            <person name="Sivarajan S.R."/>
            <person name="Patrignani A."/>
            <person name="Gruter S."/>
            <person name="Poveda L."/>
            <person name="Shimizu-Inatsugi R."/>
            <person name="Baeten J."/>
            <person name="Francoijs K.J."/>
            <person name="Nataraja K.N."/>
            <person name="Reddy Y.A.N."/>
            <person name="Phadnis S."/>
            <person name="Ravikumar R.L."/>
            <person name="Schlapbach R."/>
            <person name="Sreeman S.M."/>
            <person name="Shimizu K.K."/>
        </authorList>
    </citation>
    <scope>NUCLEOTIDE SEQUENCE</scope>
</reference>
<dbReference type="EMBL" id="BQKI01000012">
    <property type="protein sequence ID" value="GJN06595.1"/>
    <property type="molecule type" value="Genomic_DNA"/>
</dbReference>
<keyword evidence="6" id="KW-1133">Transmembrane helix</keyword>
<comment type="caution">
    <text evidence="8">The sequence shown here is derived from an EMBL/GenBank/DDBJ whole genome shotgun (WGS) entry which is preliminary data.</text>
</comment>
<keyword evidence="6" id="KW-0812">Transmembrane</keyword>
<keyword evidence="4" id="KW-0446">Lipid-binding</keyword>
<keyword evidence="9" id="KW-1185">Reference proteome</keyword>
<proteinExistence type="predicted"/>
<sequence length="203" mass="23339">MDAADLPLLCHIALVLAVLWAAGTVACGHSVLFLLAFLYLYMVNARCGMRLRKRIQHEEMKSAYQRRLLSDAETVRWLNHAINKMWPICMEKIVSQLLRPIIPWFLDKFKPWTVSKASIQELYMGRNPPIFTSMRVLPETSDDDHLVLELGMNFLSAKDMSAVKVDDTIYLVMAFVPVARSVPNLVMSFWNWVCKDLRSTFTS</sequence>
<evidence type="ECO:0000256" key="2">
    <source>
        <dbReference type="ARBA" id="ARBA00022448"/>
    </source>
</evidence>
<protein>
    <recommendedName>
        <fullName evidence="7">SMP-LTD domain-containing protein</fullName>
    </recommendedName>
</protein>
<comment type="subcellular location">
    <subcellularLocation>
        <location evidence="1">Membrane</location>
    </subcellularLocation>
</comment>
<dbReference type="PROSITE" id="PS51847">
    <property type="entry name" value="SMP"/>
    <property type="match status" value="1"/>
</dbReference>
<evidence type="ECO:0000256" key="1">
    <source>
        <dbReference type="ARBA" id="ARBA00004370"/>
    </source>
</evidence>
<gene>
    <name evidence="8" type="primary">ga24340</name>
    <name evidence="8" type="ORF">PR202_ga24340</name>
</gene>
<evidence type="ECO:0000313" key="8">
    <source>
        <dbReference type="EMBL" id="GJN06595.1"/>
    </source>
</evidence>
<feature type="transmembrane region" description="Helical" evidence="6">
    <location>
        <begin position="12"/>
        <end position="43"/>
    </location>
</feature>
<keyword evidence="5 6" id="KW-0472">Membrane</keyword>
<name>A0AAV5D985_ELECO</name>
<keyword evidence="2" id="KW-0813">Transport</keyword>
<dbReference type="GO" id="GO:0016020">
    <property type="term" value="C:membrane"/>
    <property type="evidence" value="ECO:0007669"/>
    <property type="project" value="UniProtKB-SubCell"/>
</dbReference>
<dbReference type="InterPro" id="IPR031468">
    <property type="entry name" value="SMP_LBD"/>
</dbReference>
<organism evidence="8 9">
    <name type="scientific">Eleusine coracana subsp. coracana</name>
    <dbReference type="NCBI Taxonomy" id="191504"/>
    <lineage>
        <taxon>Eukaryota</taxon>
        <taxon>Viridiplantae</taxon>
        <taxon>Streptophyta</taxon>
        <taxon>Embryophyta</taxon>
        <taxon>Tracheophyta</taxon>
        <taxon>Spermatophyta</taxon>
        <taxon>Magnoliopsida</taxon>
        <taxon>Liliopsida</taxon>
        <taxon>Poales</taxon>
        <taxon>Poaceae</taxon>
        <taxon>PACMAD clade</taxon>
        <taxon>Chloridoideae</taxon>
        <taxon>Cynodonteae</taxon>
        <taxon>Eleusininae</taxon>
        <taxon>Eleusine</taxon>
    </lineage>
</organism>
<dbReference type="GO" id="GO:0008289">
    <property type="term" value="F:lipid binding"/>
    <property type="evidence" value="ECO:0007669"/>
    <property type="project" value="UniProtKB-KW"/>
</dbReference>
<dbReference type="Proteomes" id="UP001054889">
    <property type="component" value="Unassembled WGS sequence"/>
</dbReference>
<evidence type="ECO:0000256" key="3">
    <source>
        <dbReference type="ARBA" id="ARBA00023055"/>
    </source>
</evidence>
<dbReference type="InterPro" id="IPR052847">
    <property type="entry name" value="Ext_Synaptotagmin/KAHRP-like"/>
</dbReference>
<evidence type="ECO:0000259" key="7">
    <source>
        <dbReference type="PROSITE" id="PS51847"/>
    </source>
</evidence>
<dbReference type="GO" id="GO:0006869">
    <property type="term" value="P:lipid transport"/>
    <property type="evidence" value="ECO:0007669"/>
    <property type="project" value="UniProtKB-KW"/>
</dbReference>
<evidence type="ECO:0000313" key="9">
    <source>
        <dbReference type="Proteomes" id="UP001054889"/>
    </source>
</evidence>
<dbReference type="PANTHER" id="PTHR47042:SF1">
    <property type="entry name" value="OS01G0242600 PROTEIN"/>
    <property type="match status" value="1"/>
</dbReference>
<accession>A0AAV5D985</accession>
<keyword evidence="3" id="KW-0445">Lipid transport</keyword>
<evidence type="ECO:0000256" key="6">
    <source>
        <dbReference type="SAM" id="Phobius"/>
    </source>
</evidence>
<evidence type="ECO:0000256" key="4">
    <source>
        <dbReference type="ARBA" id="ARBA00023121"/>
    </source>
</evidence>
<feature type="domain" description="SMP-LTD" evidence="7">
    <location>
        <begin position="71"/>
        <end position="203"/>
    </location>
</feature>
<dbReference type="CDD" id="cd21669">
    <property type="entry name" value="SMP_SF"/>
    <property type="match status" value="1"/>
</dbReference>